<sequence>MEKGHEPRLFPDDASIRHVGEGLLACTFSRAEWTHEAHLAACVWILVERPDLVPERDLPDVIRRFNESVGGVNDDYQGYHDTVTACFIAGVRLHLARCDARRTLAGKVNGLLLAPQGRRDWPLRFYSPDRLVSIEARRSRVEPDLQPLPDAI</sequence>
<keyword evidence="2" id="KW-1185">Reference proteome</keyword>
<dbReference type="Proteomes" id="UP001259572">
    <property type="component" value="Unassembled WGS sequence"/>
</dbReference>
<proteinExistence type="predicted"/>
<organism evidence="1 2">
    <name type="scientific">Sphingosinicella rhizophila</name>
    <dbReference type="NCBI Taxonomy" id="3050082"/>
    <lineage>
        <taxon>Bacteria</taxon>
        <taxon>Pseudomonadati</taxon>
        <taxon>Pseudomonadota</taxon>
        <taxon>Alphaproteobacteria</taxon>
        <taxon>Sphingomonadales</taxon>
        <taxon>Sphingosinicellaceae</taxon>
        <taxon>Sphingosinicella</taxon>
    </lineage>
</organism>
<comment type="caution">
    <text evidence="1">The sequence shown here is derived from an EMBL/GenBank/DDBJ whole genome shotgun (WGS) entry which is preliminary data.</text>
</comment>
<reference evidence="1 2" key="1">
    <citation type="submission" date="2023-05" db="EMBL/GenBank/DDBJ databases">
        <authorList>
            <person name="Guo Y."/>
        </authorList>
    </citation>
    <scope>NUCLEOTIDE SEQUENCE [LARGE SCALE GENOMIC DNA]</scope>
    <source>
        <strain evidence="1 2">GR2756</strain>
    </source>
</reference>
<dbReference type="EMBL" id="JAVUPU010000001">
    <property type="protein sequence ID" value="MDT9597737.1"/>
    <property type="molecule type" value="Genomic_DNA"/>
</dbReference>
<protein>
    <submittedName>
        <fullName evidence="1">Uncharacterized protein</fullName>
    </submittedName>
</protein>
<dbReference type="RefSeq" id="WP_315723182.1">
    <property type="nucleotide sequence ID" value="NZ_JAVUPU010000001.1"/>
</dbReference>
<name>A0ABU3Q390_9SPHN</name>
<evidence type="ECO:0000313" key="1">
    <source>
        <dbReference type="EMBL" id="MDT9597737.1"/>
    </source>
</evidence>
<evidence type="ECO:0000313" key="2">
    <source>
        <dbReference type="Proteomes" id="UP001259572"/>
    </source>
</evidence>
<gene>
    <name evidence="1" type="ORF">RQX22_02080</name>
</gene>
<accession>A0ABU3Q390</accession>